<dbReference type="PANTHER" id="PTHR24148:SF64">
    <property type="entry name" value="HETEROKARYON INCOMPATIBILITY DOMAIN-CONTAINING PROTEIN"/>
    <property type="match status" value="1"/>
</dbReference>
<dbReference type="OrthoDB" id="2157530at2759"/>
<name>A0A423VPJ2_CYTCH</name>
<dbReference type="EMBL" id="LJZO01000035">
    <property type="protein sequence ID" value="ROV92925.1"/>
    <property type="molecule type" value="Genomic_DNA"/>
</dbReference>
<dbReference type="AlphaFoldDB" id="A0A423VPJ2"/>
<keyword evidence="3" id="KW-1185">Reference proteome</keyword>
<gene>
    <name evidence="2" type="ORF">VSDG_06325</name>
</gene>
<proteinExistence type="predicted"/>
<dbReference type="Pfam" id="PF06985">
    <property type="entry name" value="HET"/>
    <property type="match status" value="1"/>
</dbReference>
<comment type="caution">
    <text evidence="2">The sequence shown here is derived from an EMBL/GenBank/DDBJ whole genome shotgun (WGS) entry which is preliminary data.</text>
</comment>
<dbReference type="STRING" id="252740.A0A423VPJ2"/>
<dbReference type="PANTHER" id="PTHR24148">
    <property type="entry name" value="ANKYRIN REPEAT DOMAIN-CONTAINING PROTEIN 39 HOMOLOG-RELATED"/>
    <property type="match status" value="1"/>
</dbReference>
<reference evidence="2 3" key="1">
    <citation type="submission" date="2015-09" db="EMBL/GenBank/DDBJ databases">
        <title>Host preference determinants of Valsa canker pathogens revealed by comparative genomics.</title>
        <authorList>
            <person name="Yin Z."/>
            <person name="Huang L."/>
        </authorList>
    </citation>
    <scope>NUCLEOTIDE SEQUENCE [LARGE SCALE GENOMIC DNA]</scope>
    <source>
        <strain evidence="2 3">YSFL</strain>
    </source>
</reference>
<sequence>MAAEQHGQPGNIPLSSQASQTIMAAIDHDVTFRHQPLPGKGYIRLIEVLDINNEGVRCQLTCWPIGSAPPYDAISYTWGDPNLRTSITINDRRLEVTQNCEYVLRQAQWHRGSRYHWVDAICIDQQDNLEKSEQVARMGAIYKAAQRVLACVGDHDNASRIVMAICMLQKHAGSLLLMINPRSRQEKARRWLENLMPRLIFTQSRLAKALLAFGQRPYFRRLWVLQELFHGRTIDLCCGSDHGSFEQLLDLYDLSDFLQRLREMEGFWRIDSGLRLKDRRCKLTPAPGDTNS</sequence>
<dbReference type="InterPro" id="IPR052895">
    <property type="entry name" value="HetReg/Transcr_Mod"/>
</dbReference>
<dbReference type="InterPro" id="IPR010730">
    <property type="entry name" value="HET"/>
</dbReference>
<evidence type="ECO:0000313" key="3">
    <source>
        <dbReference type="Proteomes" id="UP000284375"/>
    </source>
</evidence>
<protein>
    <recommendedName>
        <fullName evidence="1">Heterokaryon incompatibility domain-containing protein</fullName>
    </recommendedName>
</protein>
<organism evidence="2 3">
    <name type="scientific">Cytospora chrysosperma</name>
    <name type="common">Cytospora canker fungus</name>
    <name type="synonym">Sphaeria chrysosperma</name>
    <dbReference type="NCBI Taxonomy" id="252740"/>
    <lineage>
        <taxon>Eukaryota</taxon>
        <taxon>Fungi</taxon>
        <taxon>Dikarya</taxon>
        <taxon>Ascomycota</taxon>
        <taxon>Pezizomycotina</taxon>
        <taxon>Sordariomycetes</taxon>
        <taxon>Sordariomycetidae</taxon>
        <taxon>Diaporthales</taxon>
        <taxon>Cytosporaceae</taxon>
        <taxon>Cytospora</taxon>
    </lineage>
</organism>
<evidence type="ECO:0000313" key="2">
    <source>
        <dbReference type="EMBL" id="ROV92925.1"/>
    </source>
</evidence>
<accession>A0A423VPJ2</accession>
<feature type="domain" description="Heterokaryon incompatibility" evidence="1">
    <location>
        <begin position="71"/>
        <end position="227"/>
    </location>
</feature>
<evidence type="ECO:0000259" key="1">
    <source>
        <dbReference type="Pfam" id="PF06985"/>
    </source>
</evidence>
<dbReference type="Proteomes" id="UP000284375">
    <property type="component" value="Unassembled WGS sequence"/>
</dbReference>